<reference evidence="2" key="1">
    <citation type="submission" date="2019-12" db="EMBL/GenBank/DDBJ databases">
        <title>Microbes associate with the intestines of laboratory mice.</title>
        <authorList>
            <person name="Navarre W."/>
            <person name="Wong E."/>
        </authorList>
    </citation>
    <scope>NUCLEOTIDE SEQUENCE</scope>
    <source>
        <strain evidence="2">NM79_F5</strain>
    </source>
</reference>
<name>A0A964RSF2_9CLOT</name>
<evidence type="ECO:0000256" key="1">
    <source>
        <dbReference type="SAM" id="Coils"/>
    </source>
</evidence>
<evidence type="ECO:0000313" key="3">
    <source>
        <dbReference type="Proteomes" id="UP000656077"/>
    </source>
</evidence>
<dbReference type="RefSeq" id="WP_160361431.1">
    <property type="nucleotide sequence ID" value="NZ_WSRQ01000081.1"/>
</dbReference>
<evidence type="ECO:0000313" key="2">
    <source>
        <dbReference type="EMBL" id="MVX66960.1"/>
    </source>
</evidence>
<gene>
    <name evidence="2" type="ORF">GKZ28_25210</name>
</gene>
<comment type="caution">
    <text evidence="2">The sequence shown here is derived from an EMBL/GenBank/DDBJ whole genome shotgun (WGS) entry which is preliminary data.</text>
</comment>
<dbReference type="AlphaFoldDB" id="A0A964RSF2"/>
<protein>
    <submittedName>
        <fullName evidence="2">Uncharacterized protein</fullName>
    </submittedName>
</protein>
<organism evidence="2 3">
    <name type="scientific">Clostridium chromiireducens</name>
    <dbReference type="NCBI Taxonomy" id="225345"/>
    <lineage>
        <taxon>Bacteria</taxon>
        <taxon>Bacillati</taxon>
        <taxon>Bacillota</taxon>
        <taxon>Clostridia</taxon>
        <taxon>Eubacteriales</taxon>
        <taxon>Clostridiaceae</taxon>
        <taxon>Clostridium</taxon>
    </lineage>
</organism>
<dbReference type="EMBL" id="WSRQ01000081">
    <property type="protein sequence ID" value="MVX66960.1"/>
    <property type="molecule type" value="Genomic_DNA"/>
</dbReference>
<feature type="coiled-coil region" evidence="1">
    <location>
        <begin position="76"/>
        <end position="103"/>
    </location>
</feature>
<keyword evidence="1" id="KW-0175">Coiled coil</keyword>
<accession>A0A964RSF2</accession>
<proteinExistence type="predicted"/>
<dbReference type="Proteomes" id="UP000656077">
    <property type="component" value="Unassembled WGS sequence"/>
</dbReference>
<sequence length="116" mass="13953">MEQKQLWGKVSGSINFFIKGVWREQLLKSNEDLLNDFIHYSLIEGKSKDYQYLDKKTFEYISIDNETLERIKTAFLERIEKKKLKYADEIQELNLELDKTNDRSSANVVDFFKYKR</sequence>